<accession>M7BHU3</accession>
<organism evidence="2 3">
    <name type="scientific">Chelonia mydas</name>
    <name type="common">Green sea-turtle</name>
    <name type="synonym">Chelonia agassizi</name>
    <dbReference type="NCBI Taxonomy" id="8469"/>
    <lineage>
        <taxon>Eukaryota</taxon>
        <taxon>Metazoa</taxon>
        <taxon>Chordata</taxon>
        <taxon>Craniata</taxon>
        <taxon>Vertebrata</taxon>
        <taxon>Euteleostomi</taxon>
        <taxon>Archelosauria</taxon>
        <taxon>Testudinata</taxon>
        <taxon>Testudines</taxon>
        <taxon>Cryptodira</taxon>
        <taxon>Durocryptodira</taxon>
        <taxon>Americhelydia</taxon>
        <taxon>Chelonioidea</taxon>
        <taxon>Cheloniidae</taxon>
        <taxon>Chelonia</taxon>
    </lineage>
</organism>
<dbReference type="Proteomes" id="UP000031443">
    <property type="component" value="Unassembled WGS sequence"/>
</dbReference>
<gene>
    <name evidence="2" type="ORF">UY3_06042</name>
</gene>
<evidence type="ECO:0000256" key="1">
    <source>
        <dbReference type="SAM" id="MobiDB-lite"/>
    </source>
</evidence>
<sequence length="241" mass="25869">MEAALQPPGPEHTTLAQASWVRSAPEPSRDLAPAKHRKLSAPECQIRPWHHLSSHVRPPAQPKGRRGRSPHKRPVPPKAPSADKSGKAAVPAPTPVVPAAQAPPSPDLSELSADDGLEGITDQPSTPGTFEAAKELAVGGKPPSRMGRTLRHPYLGCRRVTLASSSPTAKGVERKYFAPSKDYEFLFCHSSPCSLVVSVVNKRERHGQQATAPKAQDAKHLDLFGRKVFSSGGLQLRIANE</sequence>
<reference evidence="3" key="1">
    <citation type="journal article" date="2013" name="Nat. Genet.">
        <title>The draft genomes of soft-shell turtle and green sea turtle yield insights into the development and evolution of the turtle-specific body plan.</title>
        <authorList>
            <person name="Wang Z."/>
            <person name="Pascual-Anaya J."/>
            <person name="Zadissa A."/>
            <person name="Li W."/>
            <person name="Niimura Y."/>
            <person name="Huang Z."/>
            <person name="Li C."/>
            <person name="White S."/>
            <person name="Xiong Z."/>
            <person name="Fang D."/>
            <person name="Wang B."/>
            <person name="Ming Y."/>
            <person name="Chen Y."/>
            <person name="Zheng Y."/>
            <person name="Kuraku S."/>
            <person name="Pignatelli M."/>
            <person name="Herrero J."/>
            <person name="Beal K."/>
            <person name="Nozawa M."/>
            <person name="Li Q."/>
            <person name="Wang J."/>
            <person name="Zhang H."/>
            <person name="Yu L."/>
            <person name="Shigenobu S."/>
            <person name="Wang J."/>
            <person name="Liu J."/>
            <person name="Flicek P."/>
            <person name="Searle S."/>
            <person name="Wang J."/>
            <person name="Kuratani S."/>
            <person name="Yin Y."/>
            <person name="Aken B."/>
            <person name="Zhang G."/>
            <person name="Irie N."/>
        </authorList>
    </citation>
    <scope>NUCLEOTIDE SEQUENCE [LARGE SCALE GENOMIC DNA]</scope>
</reference>
<feature type="region of interest" description="Disordered" evidence="1">
    <location>
        <begin position="1"/>
        <end position="128"/>
    </location>
</feature>
<proteinExistence type="predicted"/>
<feature type="compositionally biased region" description="Basic residues" evidence="1">
    <location>
        <begin position="63"/>
        <end position="75"/>
    </location>
</feature>
<dbReference type="EMBL" id="KB524027">
    <property type="protein sequence ID" value="EMP36764.1"/>
    <property type="molecule type" value="Genomic_DNA"/>
</dbReference>
<dbReference type="Gene3D" id="1.10.287.3160">
    <property type="match status" value="1"/>
</dbReference>
<keyword evidence="3" id="KW-1185">Reference proteome</keyword>
<evidence type="ECO:0000313" key="3">
    <source>
        <dbReference type="Proteomes" id="UP000031443"/>
    </source>
</evidence>
<feature type="compositionally biased region" description="Pro residues" evidence="1">
    <location>
        <begin position="92"/>
        <end position="106"/>
    </location>
</feature>
<dbReference type="AlphaFoldDB" id="M7BHU3"/>
<evidence type="ECO:0000313" key="2">
    <source>
        <dbReference type="EMBL" id="EMP36764.1"/>
    </source>
</evidence>
<protein>
    <submittedName>
        <fullName evidence="2">Uncharacterized protein</fullName>
    </submittedName>
</protein>
<name>M7BHU3_CHEMY</name>